<accession>A0A3Q8U4E6</accession>
<proteinExistence type="predicted"/>
<keyword evidence="2" id="KW-0812">Transmembrane</keyword>
<organism evidence="3 4">
    <name type="scientific">Pseudomonas entomophila</name>
    <dbReference type="NCBI Taxonomy" id="312306"/>
    <lineage>
        <taxon>Bacteria</taxon>
        <taxon>Pseudomonadati</taxon>
        <taxon>Pseudomonadota</taxon>
        <taxon>Gammaproteobacteria</taxon>
        <taxon>Pseudomonadales</taxon>
        <taxon>Pseudomonadaceae</taxon>
        <taxon>Pseudomonas</taxon>
    </lineage>
</organism>
<keyword evidence="1" id="KW-0175">Coiled coil</keyword>
<dbReference type="PANTHER" id="PTHR40278">
    <property type="entry name" value="DNA UTILIZATION PROTEIN HOFN"/>
    <property type="match status" value="1"/>
</dbReference>
<dbReference type="InterPro" id="IPR052534">
    <property type="entry name" value="Extracell_DNA_Util/SecSys_Comp"/>
</dbReference>
<keyword evidence="2" id="KW-0472">Membrane</keyword>
<sequence length="178" mass="19836">MLRLNLMPWRERRRARDAYCFRVLVIAGLVLALLGVILLDHLARSRLARQIDAVTAQQTEVQRIDAIVAQVEQLREARVALLAEQAQLLELRARQASLPGFFLDLERALPEGVRLTELKALDGQLRLTGQAASPAVVARLMRDLQAAQGLQDLQLVHLRNLEAGDEFVLTARLAVHGS</sequence>
<name>A0A3Q8U4E6_9PSED</name>
<dbReference type="EMBL" id="CP034338">
    <property type="protein sequence ID" value="AZL71077.1"/>
    <property type="molecule type" value="Genomic_DNA"/>
</dbReference>
<reference evidence="3 4" key="1">
    <citation type="submission" date="2018-12" db="EMBL/GenBank/DDBJ databases">
        <authorList>
            <person name="Li S."/>
            <person name="Yang R."/>
            <person name="Chen G."/>
            <person name="Zou L."/>
            <person name="Zhang C."/>
            <person name="Chen Y."/>
            <person name="Liu Z."/>
            <person name="Li Y."/>
            <person name="Yan Y."/>
            <person name="Huang M."/>
            <person name="Chen T."/>
        </authorList>
    </citation>
    <scope>NUCLEOTIDE SEQUENCE [LARGE SCALE GENOMIC DNA]</scope>
    <source>
        <strain evidence="3 4">1257</strain>
    </source>
</reference>
<dbReference type="OrthoDB" id="5296173at2"/>
<protein>
    <submittedName>
        <fullName evidence="3">Fimbrial protein</fullName>
    </submittedName>
</protein>
<dbReference type="PANTHER" id="PTHR40278:SF2">
    <property type="entry name" value="TYPE IV PILUS INNER MEMBRANE COMPONENT PILN"/>
    <property type="match status" value="1"/>
</dbReference>
<dbReference type="KEGG" id="pory:EJA05_26530"/>
<dbReference type="GO" id="GO:0043683">
    <property type="term" value="P:type IV pilus assembly"/>
    <property type="evidence" value="ECO:0007669"/>
    <property type="project" value="TreeGrafter"/>
</dbReference>
<dbReference type="GO" id="GO:0043107">
    <property type="term" value="P:type IV pilus-dependent motility"/>
    <property type="evidence" value="ECO:0007669"/>
    <property type="project" value="TreeGrafter"/>
</dbReference>
<feature type="coiled-coil region" evidence="1">
    <location>
        <begin position="64"/>
        <end position="94"/>
    </location>
</feature>
<evidence type="ECO:0000256" key="2">
    <source>
        <dbReference type="SAM" id="Phobius"/>
    </source>
</evidence>
<evidence type="ECO:0000313" key="3">
    <source>
        <dbReference type="EMBL" id="AZL71077.1"/>
    </source>
</evidence>
<feature type="transmembrane region" description="Helical" evidence="2">
    <location>
        <begin position="21"/>
        <end position="39"/>
    </location>
</feature>
<keyword evidence="2" id="KW-1133">Transmembrane helix</keyword>
<dbReference type="Proteomes" id="UP000268230">
    <property type="component" value="Chromosome"/>
</dbReference>
<dbReference type="AlphaFoldDB" id="A0A3Q8U4E6"/>
<gene>
    <name evidence="3" type="ORF">EJA05_26530</name>
</gene>
<dbReference type="Pfam" id="PF05137">
    <property type="entry name" value="PilN"/>
    <property type="match status" value="1"/>
</dbReference>
<evidence type="ECO:0000256" key="1">
    <source>
        <dbReference type="SAM" id="Coils"/>
    </source>
</evidence>
<evidence type="ECO:0000313" key="4">
    <source>
        <dbReference type="Proteomes" id="UP000268230"/>
    </source>
</evidence>
<dbReference type="InterPro" id="IPR007813">
    <property type="entry name" value="PilN"/>
</dbReference>